<dbReference type="GO" id="GO:0030659">
    <property type="term" value="C:cytoplasmic vesicle membrane"/>
    <property type="evidence" value="ECO:0007669"/>
    <property type="project" value="UniProtKB-SubCell"/>
</dbReference>
<organism evidence="16 17">
    <name type="scientific">Leptotrombidium deliense</name>
    <dbReference type="NCBI Taxonomy" id="299467"/>
    <lineage>
        <taxon>Eukaryota</taxon>
        <taxon>Metazoa</taxon>
        <taxon>Ecdysozoa</taxon>
        <taxon>Arthropoda</taxon>
        <taxon>Chelicerata</taxon>
        <taxon>Arachnida</taxon>
        <taxon>Acari</taxon>
        <taxon>Acariformes</taxon>
        <taxon>Trombidiformes</taxon>
        <taxon>Prostigmata</taxon>
        <taxon>Anystina</taxon>
        <taxon>Parasitengona</taxon>
        <taxon>Trombiculoidea</taxon>
        <taxon>Trombiculidae</taxon>
        <taxon>Leptotrombidium</taxon>
    </lineage>
</organism>
<evidence type="ECO:0000313" key="17">
    <source>
        <dbReference type="Proteomes" id="UP000288716"/>
    </source>
</evidence>
<evidence type="ECO:0000313" key="16">
    <source>
        <dbReference type="EMBL" id="RWS30240.1"/>
    </source>
</evidence>
<dbReference type="Gene3D" id="1.10.510.10">
    <property type="entry name" value="Transferase(Phosphotransferase) domain 1"/>
    <property type="match status" value="1"/>
</dbReference>
<comment type="similarity">
    <text evidence="4">Belongs to the spire family.</text>
</comment>
<dbReference type="GO" id="GO:0015031">
    <property type="term" value="P:protein transport"/>
    <property type="evidence" value="ECO:0007669"/>
    <property type="project" value="UniProtKB-KW"/>
</dbReference>
<dbReference type="EMBL" id="NCKV01000582">
    <property type="protein sequence ID" value="RWS30240.1"/>
    <property type="molecule type" value="Genomic_DNA"/>
</dbReference>
<keyword evidence="9" id="KW-0653">Protein transport</keyword>
<dbReference type="VEuPathDB" id="VectorBase:LDEU001802"/>
<dbReference type="GO" id="GO:0008017">
    <property type="term" value="F:microtubule binding"/>
    <property type="evidence" value="ECO:0007669"/>
    <property type="project" value="TreeGrafter"/>
</dbReference>
<evidence type="ECO:0000256" key="14">
    <source>
        <dbReference type="SAM" id="MobiDB-lite"/>
    </source>
</evidence>
<evidence type="ECO:0000256" key="13">
    <source>
        <dbReference type="ARBA" id="ARBA00023329"/>
    </source>
</evidence>
<evidence type="ECO:0000259" key="15">
    <source>
        <dbReference type="PROSITE" id="PS51377"/>
    </source>
</evidence>
<sequence length="268" mass="31010">MRISRIFPNEAILSTLGVTLFQALDYGISEEEERTLDSNLEILIEKLASSHPSQNVGECEEYRSSDDEKDLKDEGIERDSPDDESEHPLNFAEITIEKVIEELRKTSLFVVSEKLHDNSSNLDDLGVADWARLWMQVIRDLRRGVELKKVDLSGVDHRMEYELTPYEMLLDDIRLRRYKLNKVMVNGDIPQRMKKDAHALILEFIRSRPPLVPASKRLLRPPPPKQQTLYEKLMHSIRQQHKLKPTPPSSVKHSPIHLGRVMQADDKC</sequence>
<evidence type="ECO:0000256" key="10">
    <source>
        <dbReference type="ARBA" id="ARBA00023136"/>
    </source>
</evidence>
<dbReference type="Proteomes" id="UP000288716">
    <property type="component" value="Unassembled WGS sequence"/>
</dbReference>
<protein>
    <submittedName>
        <fullName evidence="16">Protein spire 1-like protein</fullName>
    </submittedName>
</protein>
<dbReference type="GO" id="GO:0045010">
    <property type="term" value="P:actin nucleation"/>
    <property type="evidence" value="ECO:0007669"/>
    <property type="project" value="InterPro"/>
</dbReference>
<dbReference type="GO" id="GO:0005938">
    <property type="term" value="C:cell cortex"/>
    <property type="evidence" value="ECO:0007669"/>
    <property type="project" value="TreeGrafter"/>
</dbReference>
<evidence type="ECO:0000256" key="1">
    <source>
        <dbReference type="ARBA" id="ARBA00004180"/>
    </source>
</evidence>
<dbReference type="CDD" id="cd22065">
    <property type="entry name" value="WH2_Spire_1-2_r1"/>
    <property type="match status" value="1"/>
</dbReference>
<keyword evidence="17" id="KW-1185">Reference proteome</keyword>
<evidence type="ECO:0000256" key="6">
    <source>
        <dbReference type="ARBA" id="ARBA00022475"/>
    </source>
</evidence>
<feature type="region of interest" description="Disordered" evidence="14">
    <location>
        <begin position="242"/>
        <end position="268"/>
    </location>
</feature>
<dbReference type="GO" id="GO:0005886">
    <property type="term" value="C:plasma membrane"/>
    <property type="evidence" value="ECO:0007669"/>
    <property type="project" value="UniProtKB-SubCell"/>
</dbReference>
<evidence type="ECO:0000256" key="8">
    <source>
        <dbReference type="ARBA" id="ARBA00022737"/>
    </source>
</evidence>
<keyword evidence="7" id="KW-0963">Cytoplasm</keyword>
<evidence type="ECO:0000256" key="3">
    <source>
        <dbReference type="ARBA" id="ARBA00004413"/>
    </source>
</evidence>
<dbReference type="Pfam" id="PF16474">
    <property type="entry name" value="KIND"/>
    <property type="match status" value="1"/>
</dbReference>
<proteinExistence type="inferred from homology"/>
<dbReference type="PANTHER" id="PTHR21345:SF3">
    <property type="entry name" value="PROTEIN SPIRE"/>
    <property type="match status" value="1"/>
</dbReference>
<comment type="caution">
    <text evidence="16">The sequence shown here is derived from an EMBL/GenBank/DDBJ whole genome shotgun (WGS) entry which is preliminary data.</text>
</comment>
<dbReference type="InterPro" id="IPR029901">
    <property type="entry name" value="Spire"/>
</dbReference>
<dbReference type="GO" id="GO:0051639">
    <property type="term" value="P:actin filament network formation"/>
    <property type="evidence" value="ECO:0007669"/>
    <property type="project" value="TreeGrafter"/>
</dbReference>
<evidence type="ECO:0000256" key="2">
    <source>
        <dbReference type="ARBA" id="ARBA00004245"/>
    </source>
</evidence>
<dbReference type="GO" id="GO:0040038">
    <property type="term" value="P:polar body extrusion after meiotic divisions"/>
    <property type="evidence" value="ECO:0007669"/>
    <property type="project" value="TreeGrafter"/>
</dbReference>
<name>A0A443SRS6_9ACAR</name>
<keyword evidence="10" id="KW-0472">Membrane</keyword>
<evidence type="ECO:0000256" key="11">
    <source>
        <dbReference type="ARBA" id="ARBA00023203"/>
    </source>
</evidence>
<keyword evidence="12" id="KW-0206">Cytoskeleton</keyword>
<keyword evidence="6" id="KW-1003">Cell membrane</keyword>
<dbReference type="OrthoDB" id="10043757at2759"/>
<accession>A0A443SRS6</accession>
<reference evidence="16 17" key="1">
    <citation type="journal article" date="2018" name="Gigascience">
        <title>Genomes of trombidid mites reveal novel predicted allergens and laterally-transferred genes associated with secondary metabolism.</title>
        <authorList>
            <person name="Dong X."/>
            <person name="Chaisiri K."/>
            <person name="Xia D."/>
            <person name="Armstrong S.D."/>
            <person name="Fang Y."/>
            <person name="Donnelly M.J."/>
            <person name="Kadowaki T."/>
            <person name="McGarry J.W."/>
            <person name="Darby A.C."/>
            <person name="Makepeace B.L."/>
        </authorList>
    </citation>
    <scope>NUCLEOTIDE SEQUENCE [LARGE SCALE GENOMIC DNA]</scope>
    <source>
        <strain evidence="16">UoL-UT</strain>
    </source>
</reference>
<keyword evidence="11" id="KW-0009">Actin-binding</keyword>
<dbReference type="GO" id="GO:0003779">
    <property type="term" value="F:actin binding"/>
    <property type="evidence" value="ECO:0007669"/>
    <property type="project" value="UniProtKB-KW"/>
</dbReference>
<dbReference type="GO" id="GO:0051295">
    <property type="term" value="P:establishment of meiotic spindle localization"/>
    <property type="evidence" value="ECO:0007669"/>
    <property type="project" value="TreeGrafter"/>
</dbReference>
<dbReference type="GO" id="GO:0036089">
    <property type="term" value="P:cleavage furrow formation"/>
    <property type="evidence" value="ECO:0007669"/>
    <property type="project" value="TreeGrafter"/>
</dbReference>
<gene>
    <name evidence="16" type="ORF">B4U80_01045</name>
</gene>
<dbReference type="GO" id="GO:0005856">
    <property type="term" value="C:cytoskeleton"/>
    <property type="evidence" value="ECO:0007669"/>
    <property type="project" value="UniProtKB-SubCell"/>
</dbReference>
<evidence type="ECO:0000256" key="9">
    <source>
        <dbReference type="ARBA" id="ARBA00022927"/>
    </source>
</evidence>
<dbReference type="AlphaFoldDB" id="A0A443SRS6"/>
<feature type="region of interest" description="Disordered" evidence="14">
    <location>
        <begin position="54"/>
        <end position="88"/>
    </location>
</feature>
<dbReference type="PROSITE" id="PS51377">
    <property type="entry name" value="KIND"/>
    <property type="match status" value="1"/>
</dbReference>
<evidence type="ECO:0000256" key="5">
    <source>
        <dbReference type="ARBA" id="ARBA00022448"/>
    </source>
</evidence>
<evidence type="ECO:0000256" key="7">
    <source>
        <dbReference type="ARBA" id="ARBA00022490"/>
    </source>
</evidence>
<dbReference type="GO" id="GO:0030041">
    <property type="term" value="P:actin filament polymerization"/>
    <property type="evidence" value="ECO:0007669"/>
    <property type="project" value="TreeGrafter"/>
</dbReference>
<comment type="subcellular location">
    <subcellularLocation>
        <location evidence="3">Cell membrane</location>
        <topology evidence="3">Peripheral membrane protein</topology>
        <orientation evidence="3">Cytoplasmic side</orientation>
    </subcellularLocation>
    <subcellularLocation>
        <location evidence="2">Cytoplasm</location>
        <location evidence="2">Cytoskeleton</location>
    </subcellularLocation>
    <subcellularLocation>
        <location evidence="1">Cytoplasmic vesicle membrane</location>
        <topology evidence="1">Peripheral membrane protein</topology>
        <orientation evidence="1">Cytoplasmic side</orientation>
    </subcellularLocation>
</comment>
<feature type="domain" description="KIND" evidence="15">
    <location>
        <begin position="1"/>
        <end position="102"/>
    </location>
</feature>
<dbReference type="GO" id="GO:0048193">
    <property type="term" value="P:Golgi vesicle transport"/>
    <property type="evidence" value="ECO:0007669"/>
    <property type="project" value="TreeGrafter"/>
</dbReference>
<evidence type="ECO:0000256" key="4">
    <source>
        <dbReference type="ARBA" id="ARBA00010956"/>
    </source>
</evidence>
<evidence type="ECO:0000256" key="12">
    <source>
        <dbReference type="ARBA" id="ARBA00023212"/>
    </source>
</evidence>
<dbReference type="STRING" id="299467.A0A443SRS6"/>
<keyword evidence="8" id="KW-0677">Repeat</keyword>
<dbReference type="InterPro" id="IPR011019">
    <property type="entry name" value="KIND_dom"/>
</dbReference>
<dbReference type="PANTHER" id="PTHR21345">
    <property type="entry name" value="SPIRE"/>
    <property type="match status" value="1"/>
</dbReference>
<keyword evidence="13" id="KW-0968">Cytoplasmic vesicle</keyword>
<feature type="compositionally biased region" description="Basic and acidic residues" evidence="14">
    <location>
        <begin position="60"/>
        <end position="79"/>
    </location>
</feature>
<keyword evidence="5" id="KW-0813">Transport</keyword>